<feature type="compositionally biased region" description="Polar residues" evidence="1">
    <location>
        <begin position="193"/>
        <end position="220"/>
    </location>
</feature>
<evidence type="ECO:0000313" key="5">
    <source>
        <dbReference type="Proteomes" id="UP000005038"/>
    </source>
</evidence>
<dbReference type="InterPro" id="IPR010221">
    <property type="entry name" value="VCBS_dom"/>
</dbReference>
<feature type="signal peptide" evidence="2">
    <location>
        <begin position="1"/>
        <end position="34"/>
    </location>
</feature>
<dbReference type="Pfam" id="PF17963">
    <property type="entry name" value="Big_9"/>
    <property type="match status" value="7"/>
</dbReference>
<reference evidence="4" key="1">
    <citation type="submission" date="2012-02" db="EMBL/GenBank/DDBJ databases">
        <title>Whole genome shotgun sequence of Gordonia otitidis NBRC 100426.</title>
        <authorList>
            <person name="Yoshida I."/>
            <person name="Hosoyama A."/>
            <person name="Tsuchikane K."/>
            <person name="Katsumata H."/>
            <person name="Yamazaki S."/>
            <person name="Fujita N."/>
        </authorList>
    </citation>
    <scope>NUCLEOTIDE SEQUENCE [LARGE SCALE GENOMIC DNA]</scope>
    <source>
        <strain evidence="4">NBRC 100426</strain>
    </source>
</reference>
<dbReference type="RefSeq" id="WP_007238644.1">
    <property type="nucleotide sequence ID" value="NZ_BAFB01000107.1"/>
</dbReference>
<feature type="compositionally biased region" description="Polar residues" evidence="1">
    <location>
        <begin position="156"/>
        <end position="165"/>
    </location>
</feature>
<feature type="compositionally biased region" description="Low complexity" evidence="1">
    <location>
        <begin position="141"/>
        <end position="154"/>
    </location>
</feature>
<feature type="compositionally biased region" description="Polar residues" evidence="1">
    <location>
        <begin position="98"/>
        <end position="113"/>
    </location>
</feature>
<proteinExistence type="predicted"/>
<dbReference type="Pfam" id="PF17892">
    <property type="entry name" value="Cadherin_5"/>
    <property type="match status" value="1"/>
</dbReference>
<dbReference type="STRING" id="1108044.GOOTI_107_00130"/>
<dbReference type="Proteomes" id="UP000005038">
    <property type="component" value="Unassembled WGS sequence"/>
</dbReference>
<dbReference type="Gene3D" id="2.60.40.3480">
    <property type="match status" value="1"/>
</dbReference>
<dbReference type="InterPro" id="IPR041690">
    <property type="entry name" value="Cadherin_5"/>
</dbReference>
<feature type="compositionally biased region" description="Polar residues" evidence="1">
    <location>
        <begin position="51"/>
        <end position="61"/>
    </location>
</feature>
<evidence type="ECO:0000259" key="3">
    <source>
        <dbReference type="Pfam" id="PF17892"/>
    </source>
</evidence>
<dbReference type="Gene3D" id="2.60.40.10">
    <property type="entry name" value="Immunoglobulins"/>
    <property type="match status" value="1"/>
</dbReference>
<dbReference type="InterPro" id="IPR053732">
    <property type="entry name" value="Fimbrial_Assembly_Comp"/>
</dbReference>
<dbReference type="GO" id="GO:0005975">
    <property type="term" value="P:carbohydrate metabolic process"/>
    <property type="evidence" value="ECO:0007669"/>
    <property type="project" value="UniProtKB-ARBA"/>
</dbReference>
<sequence length="1846" mass="185165">MSKSAIRKLGVTKRVVASSGIAAALLAVSPVAVAMADDTSGGATGSAAESKPTSVTDTEQTSPPPSADVSRSGGTAGDAATAVGTSAVAEAGTGGVDTQPTSGVAAPSQSESPDSAPVAAEPAATSDTGGADGQTPETTQAPAGPAPASGAAAPTNPESSAQSPVAVNKPPSPSVLPPHVSKPTAAGERPVTGTHTDTPGSGSAQSGVGPDRTTTMSAQPISGEASVSGAVITAVGSVTDALTDVFETVKEGIIGQIVGDHGTQGLILVNQGAVAAAVLNRRSRDSESDSADNYLAMMQPGESVFIPERTVADLSLGKHSWDAEADDVELTEPTAQTFAARSVMLLSTVFDAGNLFLDPDDSDFSGVDYNGMPNGTVVYGNPDDAGLTYTVSDDGASVTISNGGSAPVAVIDSSNASVTSTKIIDPGSSASYSTGSSRNLAIQGQRVDANGQPTGGGTPVVLGLVQVTNNSGTPSVSNVTGTQVAPVRNSSSQLWAAIDPDNKYLDAGDDPASLQFTPGNPTGLSYELANDGSTITFHNDSEETVALMGANVYSNAPLGNGIYVIAPHESATAPTAPYAGYYVETPRDSDGKVGLLGFVLLKDGMASSVPIGTVPAIPSVEELNTDPGNLYWNPTDSDPSTGLVPTNAVGANPVTDGVYYSVDGHDVTVYNDGTKNIAVVVTSVSPSGARATHFTEIAAGTTHTVTVASGVTSYVVVEGQRVSTGPDTGKPALYGVVIAQNPGTGAGLQTITYDLFPNDGIPTISTHKWLDADPDNRFWDPGDSDTTTQSVVPATAVGGDAAADGVYYSTGSDGITFHNGSDHDIAIVVTNPYVGSNDDQQSLVVVSPGDRFTFNQSRAEYSSAPVYLTVQAPRVTSGVDAGKPVLYGVVMMYPGTPTSPATYSVYDTIPGDAIAPITSEFWRSADPSNSYWTPGDPDQTYQGSGQYPRFAEMHTLADAGVTYSYDTSAGTVTITNSGTHDVAVVNSRAENFDVLAAGTSKTYSVADSSFGQSTYLVQGARNAQGKPVVYGLVSAGYGSAYAQDGTALITNNAPYASSNTTGYSGTVKTLDPDGDTTTMQLTGQPLYGTVVFDPATGAYVYTPNAGVEHQAASGQTSYDSFLVTITDQYGASSQQNIGVQITPKNQVPVGPGSTVDGGTAGSVGVTDPDGDHLSYYVASGPTKGSVVVNADGTYVYTPTTPLAHGDTLSDSFSVYVFDGHGGSLTVPVSVTATGDNAAPTAQLSPGQNSYSGTVLGSDQDNDPLTYAIGTGATNGIVTVDSSTGAYTYMPNAGAEHAAAGDGPTTDSFTVLVSDGHGGTATVTVPVTLAPKNLAPTASATGSGATGAIAAQDADHDPLAYTVSGQPVSGSVVVDSDGSYTYTPTTPVAHGSTLHDSFDVTVDDGHGGSAVVPVAVTLVGPNAVPTGSVTRDGDAEYAGTVVGADTDNDSLIYTVVSGPSHGSVTLDPATGQFSYTPNAGVEHAAAAGGASSDAFEVKVSDGYGGSVVVPVAVTLTPKNTPPTVPDAVAGGYTGSVAGTDADLDALSYTVIGQPLHGTVTVGADGSYVYTPNAGAEHAAGLGGPTSDAFEVTVSDGHGGSVNVPVAVVITPKNTAPTGTVTVGSADAAGVVVLTPAYTDADGDPVTVKIIGAQHGAVTDNGDGTYTYTPDSGYAHEQDFVETLTVTASDGALETATQAQIAVAKRNATPTIAIAQGAADASTGAVTVTPTVADADGDTVTTAVTTQPTGGTVTSNADGTFTYTPNAAKRAAGDYSDSFTITASDGHGGISQKAVTVAVKKPAAPAQTGWAKFWSGVAAFYATVHGATSSAWNYFWHWLVGALGGRRA</sequence>
<keyword evidence="5" id="KW-1185">Reference proteome</keyword>
<dbReference type="EMBL" id="BAFB01000107">
    <property type="protein sequence ID" value="GAB34407.1"/>
    <property type="molecule type" value="Genomic_DNA"/>
</dbReference>
<organism evidence="4 5">
    <name type="scientific">Gordonia otitidis (strain DSM 44809 / CCUG 52243 / JCM 12355 / NBRC 100426 / IFM 10032)</name>
    <dbReference type="NCBI Taxonomy" id="1108044"/>
    <lineage>
        <taxon>Bacteria</taxon>
        <taxon>Bacillati</taxon>
        <taxon>Actinomycetota</taxon>
        <taxon>Actinomycetes</taxon>
        <taxon>Mycobacteriales</taxon>
        <taxon>Gordoniaceae</taxon>
        <taxon>Gordonia</taxon>
    </lineage>
</organism>
<dbReference type="InterPro" id="IPR013783">
    <property type="entry name" value="Ig-like_fold"/>
</dbReference>
<dbReference type="NCBIfam" id="TIGR01965">
    <property type="entry name" value="VCBS_repeat"/>
    <property type="match status" value="6"/>
</dbReference>
<feature type="compositionally biased region" description="Low complexity" evidence="1">
    <location>
        <begin position="77"/>
        <end position="91"/>
    </location>
</feature>
<evidence type="ECO:0000256" key="1">
    <source>
        <dbReference type="SAM" id="MobiDB-lite"/>
    </source>
</evidence>
<keyword evidence="2" id="KW-0732">Signal</keyword>
<dbReference type="OrthoDB" id="4378108at2"/>
<evidence type="ECO:0000313" key="4">
    <source>
        <dbReference type="EMBL" id="GAB34407.1"/>
    </source>
</evidence>
<dbReference type="NCBIfam" id="NF012211">
    <property type="entry name" value="tand_rpt_95"/>
    <property type="match status" value="4"/>
</dbReference>
<feature type="domain" description="Cadherin-like" evidence="3">
    <location>
        <begin position="1612"/>
        <end position="1701"/>
    </location>
</feature>
<feature type="region of interest" description="Disordered" evidence="1">
    <location>
        <begin position="37"/>
        <end position="222"/>
    </location>
</feature>
<evidence type="ECO:0000256" key="2">
    <source>
        <dbReference type="SAM" id="SignalP"/>
    </source>
</evidence>
<comment type="caution">
    <text evidence="4">The sequence shown here is derived from an EMBL/GenBank/DDBJ whole genome shotgun (WGS) entry which is preliminary data.</text>
</comment>
<accession>H5TLP9</accession>
<gene>
    <name evidence="4" type="ORF">GOOTI_107_00130</name>
</gene>
<feature type="chain" id="PRO_5039109669" description="Cadherin-like domain-containing protein" evidence="2">
    <location>
        <begin position="35"/>
        <end position="1846"/>
    </location>
</feature>
<protein>
    <recommendedName>
        <fullName evidence="3">Cadherin-like domain-containing protein</fullName>
    </recommendedName>
</protein>
<name>H5TLP9_GORO1</name>